<comment type="caution">
    <text evidence="3">The sequence shown here is derived from an EMBL/GenBank/DDBJ whole genome shotgun (WGS) entry which is preliminary data.</text>
</comment>
<dbReference type="RefSeq" id="WP_193661465.1">
    <property type="nucleotide sequence ID" value="NZ_BAAAMM010000011.1"/>
</dbReference>
<name>A0ABV1P1K1_9ACTN</name>
<dbReference type="InterPro" id="IPR004401">
    <property type="entry name" value="YbaB/EbfC"/>
</dbReference>
<organism evidence="3 4">
    <name type="scientific">Nocardioides kribbensis</name>
    <dbReference type="NCBI Taxonomy" id="305517"/>
    <lineage>
        <taxon>Bacteria</taxon>
        <taxon>Bacillati</taxon>
        <taxon>Actinomycetota</taxon>
        <taxon>Actinomycetes</taxon>
        <taxon>Propionibacteriales</taxon>
        <taxon>Nocardioidaceae</taxon>
        <taxon>Nocardioides</taxon>
    </lineage>
</organism>
<evidence type="ECO:0000256" key="2">
    <source>
        <dbReference type="SAM" id="MobiDB-lite"/>
    </source>
</evidence>
<evidence type="ECO:0000313" key="3">
    <source>
        <dbReference type="EMBL" id="MEQ7848653.1"/>
    </source>
</evidence>
<accession>A0ABV1P1K1</accession>
<dbReference type="Gene3D" id="3.30.1310.10">
    <property type="entry name" value="Nucleoid-associated protein YbaB-like domain"/>
    <property type="match status" value="1"/>
</dbReference>
<dbReference type="SUPFAM" id="SSF82607">
    <property type="entry name" value="YbaB-like"/>
    <property type="match status" value="1"/>
</dbReference>
<reference evidence="3 4" key="1">
    <citation type="submission" date="2024-02" db="EMBL/GenBank/DDBJ databases">
        <title>Full genome sequence of Nocardioides kribbensis.</title>
        <authorList>
            <person name="Poletto B.L."/>
            <person name="Silva G."/>
            <person name="Galante D."/>
            <person name="Campos K.R."/>
            <person name="Santos M.B.N."/>
            <person name="Sacchi C.T."/>
        </authorList>
    </citation>
    <scope>NUCLEOTIDE SEQUENCE [LARGE SCALE GENOMIC DNA]</scope>
    <source>
        <strain evidence="3 4">O4R</strain>
    </source>
</reference>
<keyword evidence="1" id="KW-0175">Coiled coil</keyword>
<feature type="coiled-coil region" evidence="1">
    <location>
        <begin position="2"/>
        <end position="36"/>
    </location>
</feature>
<dbReference type="Pfam" id="PF02575">
    <property type="entry name" value="YbaB_DNA_bd"/>
    <property type="match status" value="1"/>
</dbReference>
<sequence length="140" mass="14872">MLTGESEARARIERAAAQAEDNLRRAQRMNGELAEVRSVGHSRDGGAEVTVSASGVLVDLHVTAKLAQRPAEEIRAAILQANAEACAQAQQQVREVSGRWLGERSESAAEMDRHFGSMLDQAATPPEDGPRGSAGSGVLR</sequence>
<feature type="region of interest" description="Disordered" evidence="2">
    <location>
        <begin position="98"/>
        <end position="140"/>
    </location>
</feature>
<gene>
    <name evidence="3" type="ORF">V6R90_15330</name>
</gene>
<proteinExistence type="predicted"/>
<dbReference type="Proteomes" id="UP001482520">
    <property type="component" value="Unassembled WGS sequence"/>
</dbReference>
<dbReference type="InterPro" id="IPR036894">
    <property type="entry name" value="YbaB-like_sf"/>
</dbReference>
<feature type="compositionally biased region" description="Basic and acidic residues" evidence="2">
    <location>
        <begin position="101"/>
        <end position="115"/>
    </location>
</feature>
<dbReference type="EMBL" id="JBEGDP010000019">
    <property type="protein sequence ID" value="MEQ7848653.1"/>
    <property type="molecule type" value="Genomic_DNA"/>
</dbReference>
<protein>
    <submittedName>
        <fullName evidence="3">YbaB/EbfC family nucleoid-associated protein</fullName>
    </submittedName>
</protein>
<evidence type="ECO:0000313" key="4">
    <source>
        <dbReference type="Proteomes" id="UP001482520"/>
    </source>
</evidence>
<keyword evidence="4" id="KW-1185">Reference proteome</keyword>
<evidence type="ECO:0000256" key="1">
    <source>
        <dbReference type="SAM" id="Coils"/>
    </source>
</evidence>